<dbReference type="CDD" id="cd02440">
    <property type="entry name" value="AdoMet_MTases"/>
    <property type="match status" value="1"/>
</dbReference>
<dbReference type="SUPFAM" id="SSF53335">
    <property type="entry name" value="S-adenosyl-L-methionine-dependent methyltransferases"/>
    <property type="match status" value="1"/>
</dbReference>
<evidence type="ECO:0000256" key="1">
    <source>
        <dbReference type="ARBA" id="ARBA00022603"/>
    </source>
</evidence>
<dbReference type="AlphaFoldDB" id="E1WXU1"/>
<dbReference type="Pfam" id="PF10672">
    <property type="entry name" value="Methyltrans_SAM"/>
    <property type="match status" value="1"/>
</dbReference>
<dbReference type="InterPro" id="IPR019614">
    <property type="entry name" value="SAM-dep_methyl-trfase"/>
</dbReference>
<dbReference type="eggNOG" id="COG1092">
    <property type="taxonomic scope" value="Bacteria"/>
</dbReference>
<evidence type="ECO:0000313" key="6">
    <source>
        <dbReference type="Proteomes" id="UP000008963"/>
    </source>
</evidence>
<reference evidence="6" key="1">
    <citation type="journal article" date="2013" name="ISME J.">
        <title>A small predatory core genome in the divergent marine Bacteriovorax marinus SJ and the terrestrial Bdellovibrio bacteriovorus.</title>
        <authorList>
            <person name="Crossman L.C."/>
            <person name="Chen H."/>
            <person name="Cerdeno-Tarraga A.M."/>
            <person name="Brooks K."/>
            <person name="Quail M.A."/>
            <person name="Pineiro S.A."/>
            <person name="Hobley L."/>
            <person name="Sockett R.E."/>
            <person name="Bentley S.D."/>
            <person name="Parkhill J."/>
            <person name="Williams H.N."/>
            <person name="Stine O.C."/>
        </authorList>
    </citation>
    <scope>NUCLEOTIDE SEQUENCE [LARGE SCALE GENOMIC DNA]</scope>
    <source>
        <strain evidence="6">ATCC BAA-682 / DSM 15412 / SJ</strain>
    </source>
</reference>
<feature type="domain" description="S-adenosylmethionine-dependent methyltransferase" evidence="4">
    <location>
        <begin position="34"/>
        <end position="306"/>
    </location>
</feature>
<dbReference type="GO" id="GO:0008168">
    <property type="term" value="F:methyltransferase activity"/>
    <property type="evidence" value="ECO:0007669"/>
    <property type="project" value="UniProtKB-KW"/>
</dbReference>
<dbReference type="PANTHER" id="PTHR43042:SF3">
    <property type="entry name" value="RIBOSOMAL RNA LARGE SUBUNIT METHYLTRANSFERASE YWBD-RELATED"/>
    <property type="match status" value="1"/>
</dbReference>
<protein>
    <recommendedName>
        <fullName evidence="4">S-adenosylmethionine-dependent methyltransferase domain-containing protein</fullName>
    </recommendedName>
</protein>
<evidence type="ECO:0000256" key="2">
    <source>
        <dbReference type="ARBA" id="ARBA00022679"/>
    </source>
</evidence>
<proteinExistence type="predicted"/>
<accession>E1WXU1</accession>
<evidence type="ECO:0000313" key="5">
    <source>
        <dbReference type="EMBL" id="CBW25898.1"/>
    </source>
</evidence>
<dbReference type="Gene3D" id="3.40.50.150">
    <property type="entry name" value="Vaccinia Virus protein VP39"/>
    <property type="match status" value="1"/>
</dbReference>
<dbReference type="InterPro" id="IPR029063">
    <property type="entry name" value="SAM-dependent_MTases_sf"/>
</dbReference>
<dbReference type="PATRIC" id="fig|862908.3.peg.965"/>
<keyword evidence="6" id="KW-1185">Reference proteome</keyword>
<dbReference type="Proteomes" id="UP000008963">
    <property type="component" value="Chromosome"/>
</dbReference>
<keyword evidence="2" id="KW-0808">Transferase</keyword>
<dbReference type="PANTHER" id="PTHR43042">
    <property type="entry name" value="SAM-DEPENDENT METHYLTRANSFERASE"/>
    <property type="match status" value="1"/>
</dbReference>
<organism evidence="5 6">
    <name type="scientific">Halobacteriovorax marinus (strain ATCC BAA-682 / DSM 15412 / SJ)</name>
    <name type="common">Bacteriovorax marinus</name>
    <dbReference type="NCBI Taxonomy" id="862908"/>
    <lineage>
        <taxon>Bacteria</taxon>
        <taxon>Pseudomonadati</taxon>
        <taxon>Bdellovibrionota</taxon>
        <taxon>Bacteriovoracia</taxon>
        <taxon>Bacteriovoracales</taxon>
        <taxon>Halobacteriovoraceae</taxon>
        <taxon>Halobacteriovorax</taxon>
    </lineage>
</organism>
<sequence length="309" mass="35437">MQTPVGEFMSEREINFKSLEIEIDSAIERAEVTRILHGRGGTYPGLEEVNIDLYPPAIFVSQFKDEDISDLRSFLIVKYSTRNTVIFQERFNRENSLTKFGNDLPNPHSVKEHSAKYLVNLASNQNTGLFLDMREKRAELIENCRGLDILNLFSYTCSLSVAAMLGGANKVVNIDQKKSFLNIGRENHRLNGIEGSVIYKNWDVLKSHNQIGRLGPFDLIICDPPSNQGKSFYYKKDYAKIIKKLGGYLKPEGQFMACLNSPFESTQFLKDLFLSDEREWEFLREEFSAEAFREKDKAQGLKICTFKLL</sequence>
<name>E1WXU1_HALMS</name>
<dbReference type="KEGG" id="bmx:BMS_1014"/>
<keyword evidence="3" id="KW-0949">S-adenosyl-L-methionine</keyword>
<evidence type="ECO:0000259" key="4">
    <source>
        <dbReference type="Pfam" id="PF10672"/>
    </source>
</evidence>
<keyword evidence="1" id="KW-0489">Methyltransferase</keyword>
<dbReference type="EMBL" id="FQ312005">
    <property type="protein sequence ID" value="CBW25898.1"/>
    <property type="molecule type" value="Genomic_DNA"/>
</dbReference>
<dbReference type="HOGENOM" id="CLU_014042_1_0_7"/>
<gene>
    <name evidence="5" type="ordered locus">BMS_1014</name>
</gene>
<dbReference type="GO" id="GO:0032259">
    <property type="term" value="P:methylation"/>
    <property type="evidence" value="ECO:0007669"/>
    <property type="project" value="UniProtKB-KW"/>
</dbReference>
<evidence type="ECO:0000256" key="3">
    <source>
        <dbReference type="ARBA" id="ARBA00022691"/>
    </source>
</evidence>
<dbReference type="STRING" id="862908.BMS_1014"/>